<name>A0A2G1UPV4_9GAMM</name>
<protein>
    <recommendedName>
        <fullName evidence="3">DUF2931 domain-containing protein</fullName>
    </recommendedName>
</protein>
<dbReference type="InterPro" id="IPR021326">
    <property type="entry name" value="DUF2931"/>
</dbReference>
<dbReference type="AlphaFoldDB" id="A0A2G1UPV4"/>
<evidence type="ECO:0000313" key="2">
    <source>
        <dbReference type="Proteomes" id="UP000231409"/>
    </source>
</evidence>
<evidence type="ECO:0008006" key="3">
    <source>
        <dbReference type="Google" id="ProtNLM"/>
    </source>
</evidence>
<comment type="caution">
    <text evidence="1">The sequence shown here is derived from an EMBL/GenBank/DDBJ whole genome shotgun (WGS) entry which is preliminary data.</text>
</comment>
<accession>A0A2G1UPV4</accession>
<evidence type="ECO:0000313" key="1">
    <source>
        <dbReference type="EMBL" id="PHQ16508.1"/>
    </source>
</evidence>
<sequence>MREFHGLIMAITLVLSGCSVFSDAKEETTWYFQLATPRHYDVWVEHLEFELSGVRHWFHPAGSMSCCWKGPYGPGGISGRMEPFPNFIAIQWFSFAEQKFYQRLIEIPREWQDLMKVPAPRNTQLYGVVYRPRNFLTFGLAPGGEIVVWIMNQVGNEIELARLRANEMERDPNIYRANTQEYWEENGDYLKKHGVQLSGW</sequence>
<dbReference type="Pfam" id="PF11153">
    <property type="entry name" value="DUF2931"/>
    <property type="match status" value="1"/>
</dbReference>
<proteinExistence type="predicted"/>
<dbReference type="Proteomes" id="UP000231409">
    <property type="component" value="Unassembled WGS sequence"/>
</dbReference>
<dbReference type="EMBL" id="NTFH01000004">
    <property type="protein sequence ID" value="PHQ16508.1"/>
    <property type="molecule type" value="Genomic_DNA"/>
</dbReference>
<dbReference type="PROSITE" id="PS51257">
    <property type="entry name" value="PROKAR_LIPOPROTEIN"/>
    <property type="match status" value="1"/>
</dbReference>
<keyword evidence="2" id="KW-1185">Reference proteome</keyword>
<gene>
    <name evidence="1" type="ORF">CLH61_05440</name>
</gene>
<organism evidence="1 2">
    <name type="scientific">Marinobacter profundi</name>
    <dbReference type="NCBI Taxonomy" id="2666256"/>
    <lineage>
        <taxon>Bacteria</taxon>
        <taxon>Pseudomonadati</taxon>
        <taxon>Pseudomonadota</taxon>
        <taxon>Gammaproteobacteria</taxon>
        <taxon>Pseudomonadales</taxon>
        <taxon>Marinobacteraceae</taxon>
        <taxon>Marinobacter</taxon>
    </lineage>
</organism>
<reference evidence="1 2" key="1">
    <citation type="submission" date="2017-09" db="EMBL/GenBank/DDBJ databases">
        <title>The draft genome sequences of Marinobacter sp. PWS21.</title>
        <authorList>
            <person name="Cao J."/>
        </authorList>
    </citation>
    <scope>NUCLEOTIDE SEQUENCE [LARGE SCALE GENOMIC DNA]</scope>
    <source>
        <strain evidence="1 2">PWS21</strain>
    </source>
</reference>
<dbReference type="RefSeq" id="WP_099613671.1">
    <property type="nucleotide sequence ID" value="NZ_KZ319368.1"/>
</dbReference>